<sequence length="128" mass="14081">MVVDSSVLLAILFQEEGYEAFLQAIREAPKTTVGAPTLVETAVAFGRRVGFERAHLVERLVEELGLEVLPFAKEHYREAVRAYARYGKGRHPAGLNLGDCLSYTVAGVEGEPLLYKGEVFRKTDLGKG</sequence>
<dbReference type="SUPFAM" id="SSF88723">
    <property type="entry name" value="PIN domain-like"/>
    <property type="match status" value="1"/>
</dbReference>
<accession>A0A4Y9FC37</accession>
<organism evidence="2 3">
    <name type="scientific">Thermus tengchongensis</name>
    <dbReference type="NCBI Taxonomy" id="1214928"/>
    <lineage>
        <taxon>Bacteria</taxon>
        <taxon>Thermotogati</taxon>
        <taxon>Deinococcota</taxon>
        <taxon>Deinococci</taxon>
        <taxon>Thermales</taxon>
        <taxon>Thermaceae</taxon>
        <taxon>Thermus</taxon>
    </lineage>
</organism>
<dbReference type="InterPro" id="IPR002716">
    <property type="entry name" value="PIN_dom"/>
</dbReference>
<proteinExistence type="predicted"/>
<dbReference type="Proteomes" id="UP000297668">
    <property type="component" value="Unassembled WGS sequence"/>
</dbReference>
<gene>
    <name evidence="2" type="ORF">E0687_04820</name>
</gene>
<dbReference type="Pfam" id="PF01850">
    <property type="entry name" value="PIN"/>
    <property type="match status" value="1"/>
</dbReference>
<dbReference type="Gene3D" id="3.40.50.1010">
    <property type="entry name" value="5'-nuclease"/>
    <property type="match status" value="1"/>
</dbReference>
<name>A0A4Y9FC37_9DEIN</name>
<evidence type="ECO:0000259" key="1">
    <source>
        <dbReference type="Pfam" id="PF01850"/>
    </source>
</evidence>
<comment type="caution">
    <text evidence="2">The sequence shown here is derived from an EMBL/GenBank/DDBJ whole genome shotgun (WGS) entry which is preliminary data.</text>
</comment>
<protein>
    <submittedName>
        <fullName evidence="2">Type II toxin-antitoxin system VapC family toxin</fullName>
    </submittedName>
</protein>
<evidence type="ECO:0000313" key="2">
    <source>
        <dbReference type="EMBL" id="TFU26764.1"/>
    </source>
</evidence>
<feature type="domain" description="PIN" evidence="1">
    <location>
        <begin position="1"/>
        <end position="124"/>
    </location>
</feature>
<dbReference type="CDD" id="cd09871">
    <property type="entry name" value="PIN_MtVapC28-VapC30-like"/>
    <property type="match status" value="1"/>
</dbReference>
<evidence type="ECO:0000313" key="3">
    <source>
        <dbReference type="Proteomes" id="UP000297668"/>
    </source>
</evidence>
<reference evidence="2 3" key="1">
    <citation type="submission" date="2019-03" db="EMBL/GenBank/DDBJ databases">
        <title>Thermus tengchongensis species for the arsenic transformation mechanism.</title>
        <authorList>
            <person name="Yuan G.C."/>
        </authorList>
    </citation>
    <scope>NUCLEOTIDE SEQUENCE [LARGE SCALE GENOMIC DNA]</scope>
    <source>
        <strain evidence="2 3">15W</strain>
    </source>
</reference>
<dbReference type="AlphaFoldDB" id="A0A4Y9FC37"/>
<dbReference type="InterPro" id="IPR029060">
    <property type="entry name" value="PIN-like_dom_sf"/>
</dbReference>
<dbReference type="EMBL" id="SJZF01000006">
    <property type="protein sequence ID" value="TFU26764.1"/>
    <property type="molecule type" value="Genomic_DNA"/>
</dbReference>
<dbReference type="RefSeq" id="WP_135259929.1">
    <property type="nucleotide sequence ID" value="NZ_SJZF01000006.1"/>
</dbReference>